<dbReference type="Gene3D" id="3.40.50.360">
    <property type="match status" value="1"/>
</dbReference>
<dbReference type="SUPFAM" id="SSF52218">
    <property type="entry name" value="Flavoproteins"/>
    <property type="match status" value="1"/>
</dbReference>
<dbReference type="Proteomes" id="UP000004259">
    <property type="component" value="Unassembled WGS sequence"/>
</dbReference>
<accession>E9S7C1</accession>
<evidence type="ECO:0000313" key="2">
    <source>
        <dbReference type="EMBL" id="EGC04837.1"/>
    </source>
</evidence>
<proteinExistence type="predicted"/>
<dbReference type="InterPro" id="IPR050104">
    <property type="entry name" value="FMN-dep_NADH:Q_OxRdtase_AzoR1"/>
</dbReference>
<dbReference type="EMBL" id="ADKM02000008">
    <property type="protein sequence ID" value="EGC04837.1"/>
    <property type="molecule type" value="Genomic_DNA"/>
</dbReference>
<gene>
    <name evidence="2" type="ORF">CUS_6132</name>
</gene>
<keyword evidence="3" id="KW-1185">Reference proteome</keyword>
<organism evidence="2 3">
    <name type="scientific">Ruminococcus albus 8</name>
    <dbReference type="NCBI Taxonomy" id="246199"/>
    <lineage>
        <taxon>Bacteria</taxon>
        <taxon>Bacillati</taxon>
        <taxon>Bacillota</taxon>
        <taxon>Clostridia</taxon>
        <taxon>Eubacteriales</taxon>
        <taxon>Oscillospiraceae</taxon>
        <taxon>Ruminococcus</taxon>
    </lineage>
</organism>
<dbReference type="PANTHER" id="PTHR43741:SF4">
    <property type="entry name" value="FMN-DEPENDENT NADH:QUINONE OXIDOREDUCTASE"/>
    <property type="match status" value="1"/>
</dbReference>
<dbReference type="AlphaFoldDB" id="E9S7C1"/>
<dbReference type="PANTHER" id="PTHR43741">
    <property type="entry name" value="FMN-DEPENDENT NADH-AZOREDUCTASE 1"/>
    <property type="match status" value="1"/>
</dbReference>
<dbReference type="Pfam" id="PF02525">
    <property type="entry name" value="Flavodoxin_2"/>
    <property type="match status" value="1"/>
</dbReference>
<comment type="caution">
    <text evidence="2">The sequence shown here is derived from an EMBL/GenBank/DDBJ whole genome shotgun (WGS) entry which is preliminary data.</text>
</comment>
<reference evidence="2 3" key="1">
    <citation type="submission" date="2011-02" db="EMBL/GenBank/DDBJ databases">
        <authorList>
            <person name="Nelson K.E."/>
            <person name="Sutton G."/>
            <person name="Torralba M."/>
            <person name="Durkin S."/>
            <person name="Harkins D."/>
            <person name="Montgomery R."/>
            <person name="Ziemer C."/>
            <person name="Klaassens E."/>
            <person name="Ocuiv P."/>
            <person name="Morrison M."/>
        </authorList>
    </citation>
    <scope>NUCLEOTIDE SEQUENCE [LARGE SCALE GENOMIC DNA]</scope>
    <source>
        <strain evidence="2 3">8</strain>
    </source>
</reference>
<name>E9S7C1_RUMAL</name>
<evidence type="ECO:0000313" key="3">
    <source>
        <dbReference type="Proteomes" id="UP000004259"/>
    </source>
</evidence>
<feature type="domain" description="Flavodoxin-like fold" evidence="1">
    <location>
        <begin position="2"/>
        <end position="178"/>
    </location>
</feature>
<dbReference type="RefSeq" id="WP_002846868.1">
    <property type="nucleotide sequence ID" value="NZ_ADKM02000008.1"/>
</dbReference>
<dbReference type="InterPro" id="IPR029039">
    <property type="entry name" value="Flavoprotein-like_sf"/>
</dbReference>
<sequence>MVLYINCCIRRGSRTERLAQAVLKKMGEYNEVFLPAEDIKPLNEKKLCKRTELLNAGELENSMFDRAHQFANADKIVIAAPFWDGSFPSLLKVYIENIYAVGIVSHYSSDGTPVGMCSADELVYVTTAGGKYIPDFSYDYIKALAQGCFGIKNTRLVVAEMLDIAGMDSEKILRDAMENA</sequence>
<dbReference type="OrthoDB" id="9805013at2"/>
<dbReference type="eggNOG" id="COG1182">
    <property type="taxonomic scope" value="Bacteria"/>
</dbReference>
<dbReference type="InterPro" id="IPR003680">
    <property type="entry name" value="Flavodoxin_fold"/>
</dbReference>
<evidence type="ECO:0000259" key="1">
    <source>
        <dbReference type="Pfam" id="PF02525"/>
    </source>
</evidence>
<protein>
    <submittedName>
        <fullName evidence="2">Flavodoxin-like protein</fullName>
    </submittedName>
</protein>